<dbReference type="GO" id="GO:0006396">
    <property type="term" value="P:RNA processing"/>
    <property type="evidence" value="ECO:0007669"/>
    <property type="project" value="InterPro"/>
</dbReference>
<dbReference type="InterPro" id="IPR036389">
    <property type="entry name" value="RNase_III_sf"/>
</dbReference>
<evidence type="ECO:0000313" key="3">
    <source>
        <dbReference type="EMBL" id="CAI8609350.1"/>
    </source>
</evidence>
<keyword evidence="1" id="KW-0812">Transmembrane</keyword>
<protein>
    <recommendedName>
        <fullName evidence="2">RNase III domain-containing protein</fullName>
    </recommendedName>
</protein>
<evidence type="ECO:0000256" key="1">
    <source>
        <dbReference type="SAM" id="Phobius"/>
    </source>
</evidence>
<proteinExistence type="predicted"/>
<keyword evidence="1" id="KW-0472">Membrane</keyword>
<dbReference type="GO" id="GO:0004525">
    <property type="term" value="F:ribonuclease III activity"/>
    <property type="evidence" value="ECO:0007669"/>
    <property type="project" value="InterPro"/>
</dbReference>
<dbReference type="FunFam" id="1.10.1520.10:FF:000011">
    <property type="entry name" value="Ribonuclease III domain-containing protein RNC1, chloroplastic"/>
    <property type="match status" value="1"/>
</dbReference>
<name>A0AAV1AFD4_VICFA</name>
<dbReference type="InterPro" id="IPR000999">
    <property type="entry name" value="RNase_III_dom"/>
</dbReference>
<evidence type="ECO:0000313" key="4">
    <source>
        <dbReference type="Proteomes" id="UP001157006"/>
    </source>
</evidence>
<feature type="domain" description="RNase III" evidence="2">
    <location>
        <begin position="165"/>
        <end position="271"/>
    </location>
</feature>
<dbReference type="Gene3D" id="1.10.1520.10">
    <property type="entry name" value="Ribonuclease III domain"/>
    <property type="match status" value="1"/>
</dbReference>
<keyword evidence="4" id="KW-1185">Reference proteome</keyword>
<dbReference type="SMART" id="SM00535">
    <property type="entry name" value="RIBOc"/>
    <property type="match status" value="1"/>
</dbReference>
<gene>
    <name evidence="3" type="ORF">VFH_IV128600</name>
</gene>
<dbReference type="CDD" id="cd00593">
    <property type="entry name" value="RIBOc"/>
    <property type="match status" value="2"/>
</dbReference>
<keyword evidence="1" id="KW-1133">Transmembrane helix</keyword>
<dbReference type="AlphaFoldDB" id="A0AAV1AFD4"/>
<sequence length="506" mass="59084">MNLSSTFTLYPKLHFSFSSSISPNPIQFTTITPNPTNPPKALHITAITINNSPQQLPPNSPQRLLKELEQYKTKKLIPPNKKTPSRISILKPPLQNKKLILNSPQLTLNSLPVLSSCLPHAPLRTTDTAWMDLHLMEVKQALGYPLESFEDMLGEEDNPGKQFDTLLYLAFQHRASGKRYPREGPGPMRERIFGLVGKHRLPKWVKAASLHNLIFPDVDMDRLVRKEREQRVKSVFWALFGAIYLCFGMPEVYRVLFEVFGMDPDAEECQPRLRRQLEDIDHVSAEFEGKLSWQDMVAYKPPADALFAHPRLFRACIPPGMHRFRGNVWDYDSRPQVMQILGYPIEITDRIPEITKARNVELGLGLQLCFLHPSNYKYDHPRFCFERLEYLGQKIQDLVMAERLLMKHLDAPGFWLQEKHRRVLMNRYCGRYLRAKKLHRFIIYPEKDRNSYERNHRLRNPASESVQQAIHGLSYAVYGKRDVRRLMFEVFDVEQVQPKRNIYVKK</sequence>
<accession>A0AAV1AFD4</accession>
<organism evidence="3 4">
    <name type="scientific">Vicia faba</name>
    <name type="common">Broad bean</name>
    <name type="synonym">Faba vulgaris</name>
    <dbReference type="NCBI Taxonomy" id="3906"/>
    <lineage>
        <taxon>Eukaryota</taxon>
        <taxon>Viridiplantae</taxon>
        <taxon>Streptophyta</taxon>
        <taxon>Embryophyta</taxon>
        <taxon>Tracheophyta</taxon>
        <taxon>Spermatophyta</taxon>
        <taxon>Magnoliopsida</taxon>
        <taxon>eudicotyledons</taxon>
        <taxon>Gunneridae</taxon>
        <taxon>Pentapetalae</taxon>
        <taxon>rosids</taxon>
        <taxon>fabids</taxon>
        <taxon>Fabales</taxon>
        <taxon>Fabaceae</taxon>
        <taxon>Papilionoideae</taxon>
        <taxon>50 kb inversion clade</taxon>
        <taxon>NPAAA clade</taxon>
        <taxon>Hologalegina</taxon>
        <taxon>IRL clade</taxon>
        <taxon>Fabeae</taxon>
        <taxon>Vicia</taxon>
    </lineage>
</organism>
<dbReference type="Proteomes" id="UP001157006">
    <property type="component" value="Chromosome 4"/>
</dbReference>
<dbReference type="SUPFAM" id="SSF69065">
    <property type="entry name" value="RNase III domain-like"/>
    <property type="match status" value="2"/>
</dbReference>
<feature type="transmembrane region" description="Helical" evidence="1">
    <location>
        <begin position="235"/>
        <end position="253"/>
    </location>
</feature>
<evidence type="ECO:0000259" key="2">
    <source>
        <dbReference type="SMART" id="SM00535"/>
    </source>
</evidence>
<reference evidence="3 4" key="1">
    <citation type="submission" date="2023-01" db="EMBL/GenBank/DDBJ databases">
        <authorList>
            <person name="Kreplak J."/>
        </authorList>
    </citation>
    <scope>NUCLEOTIDE SEQUENCE [LARGE SCALE GENOMIC DNA]</scope>
</reference>
<dbReference type="EMBL" id="OX451739">
    <property type="protein sequence ID" value="CAI8609350.1"/>
    <property type="molecule type" value="Genomic_DNA"/>
</dbReference>